<evidence type="ECO:0000256" key="1">
    <source>
        <dbReference type="SAM" id="MobiDB-lite"/>
    </source>
</evidence>
<evidence type="ECO:0000313" key="3">
    <source>
        <dbReference type="Proteomes" id="UP001383192"/>
    </source>
</evidence>
<name>A0AAW0DBK7_9AGAR</name>
<feature type="region of interest" description="Disordered" evidence="1">
    <location>
        <begin position="22"/>
        <end position="63"/>
    </location>
</feature>
<comment type="caution">
    <text evidence="2">The sequence shown here is derived from an EMBL/GenBank/DDBJ whole genome shotgun (WGS) entry which is preliminary data.</text>
</comment>
<feature type="compositionally biased region" description="Basic and acidic residues" evidence="1">
    <location>
        <begin position="22"/>
        <end position="54"/>
    </location>
</feature>
<evidence type="ECO:0000313" key="2">
    <source>
        <dbReference type="EMBL" id="KAK7050008.1"/>
    </source>
</evidence>
<dbReference type="EMBL" id="JAYKXP010000015">
    <property type="protein sequence ID" value="KAK7050008.1"/>
    <property type="molecule type" value="Genomic_DNA"/>
</dbReference>
<proteinExistence type="predicted"/>
<dbReference type="Proteomes" id="UP001383192">
    <property type="component" value="Unassembled WGS sequence"/>
</dbReference>
<keyword evidence="3" id="KW-1185">Reference proteome</keyword>
<protein>
    <submittedName>
        <fullName evidence="2">Uncharacterized protein</fullName>
    </submittedName>
</protein>
<accession>A0AAW0DBK7</accession>
<reference evidence="2 3" key="1">
    <citation type="submission" date="2024-01" db="EMBL/GenBank/DDBJ databases">
        <title>A draft genome for a cacao thread blight-causing isolate of Paramarasmius palmivorus.</title>
        <authorList>
            <person name="Baruah I.K."/>
            <person name="Bukari Y."/>
            <person name="Amoako-Attah I."/>
            <person name="Meinhardt L.W."/>
            <person name="Bailey B.A."/>
            <person name="Cohen S.P."/>
        </authorList>
    </citation>
    <scope>NUCLEOTIDE SEQUENCE [LARGE SCALE GENOMIC DNA]</scope>
    <source>
        <strain evidence="2 3">GH-12</strain>
    </source>
</reference>
<gene>
    <name evidence="2" type="ORF">VNI00_005439</name>
</gene>
<feature type="compositionally biased region" description="Basic residues" evidence="1">
    <location>
        <begin position="1043"/>
        <end position="1053"/>
    </location>
</feature>
<sequence>MNDKPSLAHLASEKYVEEVAKGAGEKTVEYATDDPEKRMAEAQQRADEAKEQARPYKGQDVSPRSPANCLLSFMLTSSSDSSLARETSIGSHEALHFPLHVNNVTEAAQFLLWYLENVRKEGGKEALPWLSDCKLLLYEHPELYAVVKDAHSMQDFTKLDQSDLLHRCRVRWSSQFKESREILEGLSVAGTMPLLSNGERWLAYGFWVPTPNTTRSTTHSDSSPSNRDQDLASTEHIRAMRILAAQVNPTQKCPNMCLHDLGHFHEDPILRERLAKIFHRSNTFLVNVAGSGKSRLLYEGLCIRWGLLLSVFQAQHVWPLTIGDLHCVLRDSDWCGVKALDQSQNWTEIVPRDDTSFLETNLKLAHRRFSEVLLSRLLTFQEFMRNIGSGREYKRSWLEMQLHQPDERPLEHLYAALQKANVDDRVINDAVAKSLEEIFAVLDLPEGERFYIVVDQAEEATYAQWDYRPLSHFKAFRDENGENYPILKEMLRCWHAHMRAFPVSFVVSGREIQREFFTGEEWSSYSWTSNTGSFDGGEDQRGYLARYLPPGLASPAKEEFLDRACRLLAGRYRITADFVAYMLSTNYRESCDRLLTRFVFALCRGLNYRDPMANNFHPEEKLVYGSRDRADIHYSLLHALCFAQCLTGSLCDNVNLVANGYGRFTDANMSTIAIDEIPTIGRAAYWFDATDSYTHCDRGEARRSLTDIDYFVQKIFPDIKGPQKDHHITCHIATCLAVLFERPIRMWDLLSFPLPTPRWAGQSSALVTRQQTSKIMLHITPFRFTQRTHRALVTRSRNLSDLAAWLEGSEESTPFVLHSTDSGEVLMFCLQMEGTELFWVFLKVATHASGEEMSPSDLAQCYESMDPAVLFANKKDDDPDIVSLLKGLPNKCPGTGPYGVLRVVVPFNANTDINERSFVANGNSVALLSTDVLQRYVSGNQIVGEAIAQEVLFALTGEREFLGQYSLSDTFRGRLYRHPWWDNVPEAPQPSQASSSLRPKAKPKPTKAATTAAKRKRRSATAVDEGLGQTGEAEDEDSGPPSKRLRSKAKRRI</sequence>
<organism evidence="2 3">
    <name type="scientific">Paramarasmius palmivorus</name>
    <dbReference type="NCBI Taxonomy" id="297713"/>
    <lineage>
        <taxon>Eukaryota</taxon>
        <taxon>Fungi</taxon>
        <taxon>Dikarya</taxon>
        <taxon>Basidiomycota</taxon>
        <taxon>Agaricomycotina</taxon>
        <taxon>Agaricomycetes</taxon>
        <taxon>Agaricomycetidae</taxon>
        <taxon>Agaricales</taxon>
        <taxon>Marasmiineae</taxon>
        <taxon>Marasmiaceae</taxon>
        <taxon>Paramarasmius</taxon>
    </lineage>
</organism>
<feature type="region of interest" description="Disordered" evidence="1">
    <location>
        <begin position="986"/>
        <end position="1053"/>
    </location>
</feature>
<feature type="compositionally biased region" description="Low complexity" evidence="1">
    <location>
        <begin position="989"/>
        <end position="998"/>
    </location>
</feature>
<dbReference type="AlphaFoldDB" id="A0AAW0DBK7"/>